<dbReference type="HOGENOM" id="CLU_030662_0_0_1"/>
<name>A0A067TAR3_GALM3</name>
<keyword evidence="2" id="KW-1185">Reference proteome</keyword>
<evidence type="ECO:0008006" key="3">
    <source>
        <dbReference type="Google" id="ProtNLM"/>
    </source>
</evidence>
<dbReference type="AlphaFoldDB" id="A0A067TAR3"/>
<reference evidence="2" key="1">
    <citation type="journal article" date="2014" name="Proc. Natl. Acad. Sci. U.S.A.">
        <title>Extensive sampling of basidiomycete genomes demonstrates inadequacy of the white-rot/brown-rot paradigm for wood decay fungi.</title>
        <authorList>
            <person name="Riley R."/>
            <person name="Salamov A.A."/>
            <person name="Brown D.W."/>
            <person name="Nagy L.G."/>
            <person name="Floudas D."/>
            <person name="Held B.W."/>
            <person name="Levasseur A."/>
            <person name="Lombard V."/>
            <person name="Morin E."/>
            <person name="Otillar R."/>
            <person name="Lindquist E.A."/>
            <person name="Sun H."/>
            <person name="LaButti K.M."/>
            <person name="Schmutz J."/>
            <person name="Jabbour D."/>
            <person name="Luo H."/>
            <person name="Baker S.E."/>
            <person name="Pisabarro A.G."/>
            <person name="Walton J.D."/>
            <person name="Blanchette R.A."/>
            <person name="Henrissat B."/>
            <person name="Martin F."/>
            <person name="Cullen D."/>
            <person name="Hibbett D.S."/>
            <person name="Grigoriev I.V."/>
        </authorList>
    </citation>
    <scope>NUCLEOTIDE SEQUENCE [LARGE SCALE GENOMIC DNA]</scope>
    <source>
        <strain evidence="2">CBS 339.88</strain>
    </source>
</reference>
<dbReference type="EMBL" id="KL142377">
    <property type="protein sequence ID" value="KDR76944.1"/>
    <property type="molecule type" value="Genomic_DNA"/>
</dbReference>
<evidence type="ECO:0000313" key="1">
    <source>
        <dbReference type="EMBL" id="KDR76944.1"/>
    </source>
</evidence>
<dbReference type="OrthoDB" id="2872289at2759"/>
<gene>
    <name evidence="1" type="ORF">GALMADRAFT_420443</name>
</gene>
<sequence length="534" mass="60407">MSSHNDNDLSQDRLHPVPNRLIHPISALHHDMLYEIFLWNADMFDDEYLPDAIRQSSQVCRAWRSCLLNSPDIWGRLIDLAVLDQKTDFWRDEILRRSGNSMLEISGSVSHAKFQVYKPVDLFFFSILDSHWARIRHFRIRIRKEVPTEKDLWSPLLRPAPNLQTFTLNLNRGVLGPLSPSTIPLFSDHAPILYHFTAEFLLVSLTAPWLSHLCTLHLPSRFSVSAVLSALYSMKRLEFLTIDGFSRAKRDNASPSLPVVMLPHLKSLIVEEKRLPLGILIDFLTHVHYADQCGVRFDGMVDSMSPTKLQDLEAYCTLFPSILQRYLSTHTVSSLDFYLTTVMFNVWDWDELRLGIIFNGAWLPTDYYELFASVPSSYDFSSVTNLNLKLGPPSTPYPVVSPTTLSSFSGVTSLHADLETLRSIIFMRPSNLKGPTCAAFPLLQEIVLEDTDFINADDDTTPIAHCIYGRVGSGKPTFKLDLGLASDWSWGFNAHLGSELESLTGLRVIWSTDSGKHLDYICGSGVPESILSRT</sequence>
<organism evidence="1 2">
    <name type="scientific">Galerina marginata (strain CBS 339.88)</name>
    <dbReference type="NCBI Taxonomy" id="685588"/>
    <lineage>
        <taxon>Eukaryota</taxon>
        <taxon>Fungi</taxon>
        <taxon>Dikarya</taxon>
        <taxon>Basidiomycota</taxon>
        <taxon>Agaricomycotina</taxon>
        <taxon>Agaricomycetes</taxon>
        <taxon>Agaricomycetidae</taxon>
        <taxon>Agaricales</taxon>
        <taxon>Agaricineae</taxon>
        <taxon>Strophariaceae</taxon>
        <taxon>Galerina</taxon>
    </lineage>
</organism>
<accession>A0A067TAR3</accession>
<proteinExistence type="predicted"/>
<evidence type="ECO:0000313" key="2">
    <source>
        <dbReference type="Proteomes" id="UP000027222"/>
    </source>
</evidence>
<dbReference type="Proteomes" id="UP000027222">
    <property type="component" value="Unassembled WGS sequence"/>
</dbReference>
<protein>
    <recommendedName>
        <fullName evidence="3">F-box domain-containing protein</fullName>
    </recommendedName>
</protein>